<dbReference type="RefSeq" id="WP_346247454.1">
    <property type="nucleotide sequence ID" value="NZ_JBDIZK010000008.1"/>
</dbReference>
<evidence type="ECO:0000313" key="1">
    <source>
        <dbReference type="EMBL" id="MEN3748430.1"/>
    </source>
</evidence>
<evidence type="ECO:0000313" key="2">
    <source>
        <dbReference type="Proteomes" id="UP001427805"/>
    </source>
</evidence>
<protein>
    <submittedName>
        <fullName evidence="1">Uncharacterized protein</fullName>
    </submittedName>
</protein>
<comment type="caution">
    <text evidence="1">The sequence shown here is derived from an EMBL/GenBank/DDBJ whole genome shotgun (WGS) entry which is preliminary data.</text>
</comment>
<keyword evidence="2" id="KW-1185">Reference proteome</keyword>
<gene>
    <name evidence="1" type="ORF">TPR58_14740</name>
</gene>
<dbReference type="EMBL" id="JBDIZK010000008">
    <property type="protein sequence ID" value="MEN3748430.1"/>
    <property type="molecule type" value="Genomic_DNA"/>
</dbReference>
<reference evidence="1 2" key="1">
    <citation type="submission" date="2024-05" db="EMBL/GenBank/DDBJ databases">
        <title>Sphingomonas sp. HF-S3 16S ribosomal RNA gene Genome sequencing and assembly.</title>
        <authorList>
            <person name="Lee H."/>
        </authorList>
    </citation>
    <scope>NUCLEOTIDE SEQUENCE [LARGE SCALE GENOMIC DNA]</scope>
    <source>
        <strain evidence="1 2">HF-S3</strain>
    </source>
</reference>
<accession>A0ABV0BA23</accession>
<name>A0ABV0BA23_9SPHN</name>
<sequence length="73" mass="7550">MATPGACSTLIPDSWRQGVPGAPLPVGGVVGDWIAFADAQTGQLDKANGRTADTLAIIERCEARDRAAVKRTG</sequence>
<organism evidence="1 2">
    <name type="scientific">Sphingomonas rustica</name>
    <dbReference type="NCBI Taxonomy" id="3103142"/>
    <lineage>
        <taxon>Bacteria</taxon>
        <taxon>Pseudomonadati</taxon>
        <taxon>Pseudomonadota</taxon>
        <taxon>Alphaproteobacteria</taxon>
        <taxon>Sphingomonadales</taxon>
        <taxon>Sphingomonadaceae</taxon>
        <taxon>Sphingomonas</taxon>
    </lineage>
</organism>
<dbReference type="Proteomes" id="UP001427805">
    <property type="component" value="Unassembled WGS sequence"/>
</dbReference>
<proteinExistence type="predicted"/>